<evidence type="ECO:0000313" key="3">
    <source>
        <dbReference type="Proteomes" id="UP000799757"/>
    </source>
</evidence>
<dbReference type="PROSITE" id="PS51257">
    <property type="entry name" value="PROKAR_LIPOPROTEIN"/>
    <property type="match status" value="1"/>
</dbReference>
<feature type="chain" id="PRO_5025424433" evidence="1">
    <location>
        <begin position="19"/>
        <end position="437"/>
    </location>
</feature>
<keyword evidence="2" id="KW-0378">Hydrolase</keyword>
<dbReference type="InterPro" id="IPR005197">
    <property type="entry name" value="Glyco_hydro_71"/>
</dbReference>
<evidence type="ECO:0000313" key="2">
    <source>
        <dbReference type="EMBL" id="KAF2786011.1"/>
    </source>
</evidence>
<keyword evidence="1" id="KW-0732">Signal</keyword>
<feature type="signal peptide" evidence="1">
    <location>
        <begin position="1"/>
        <end position="18"/>
    </location>
</feature>
<dbReference type="OrthoDB" id="3257981at2759"/>
<dbReference type="AlphaFoldDB" id="A0A6A6WQ32"/>
<name>A0A6A6WQ32_9PLEO</name>
<keyword evidence="3" id="KW-1185">Reference proteome</keyword>
<dbReference type="Proteomes" id="UP000799757">
    <property type="component" value="Unassembled WGS sequence"/>
</dbReference>
<protein>
    <submittedName>
        <fullName evidence="2">Glycoside hydrolase family 71 protein</fullName>
    </submittedName>
</protein>
<organism evidence="2 3">
    <name type="scientific">Melanomma pulvis-pyrius CBS 109.77</name>
    <dbReference type="NCBI Taxonomy" id="1314802"/>
    <lineage>
        <taxon>Eukaryota</taxon>
        <taxon>Fungi</taxon>
        <taxon>Dikarya</taxon>
        <taxon>Ascomycota</taxon>
        <taxon>Pezizomycotina</taxon>
        <taxon>Dothideomycetes</taxon>
        <taxon>Pleosporomycetidae</taxon>
        <taxon>Pleosporales</taxon>
        <taxon>Melanommataceae</taxon>
        <taxon>Melanomma</taxon>
    </lineage>
</organism>
<dbReference type="EMBL" id="MU002577">
    <property type="protein sequence ID" value="KAF2786011.1"/>
    <property type="molecule type" value="Genomic_DNA"/>
</dbReference>
<sequence>MRFVSTFVVGAVAALASCRPAERQNAGKPVFAHYMIGGIREDHILQDVVDAKAMGLDAFALNINVFEPWAVDTVNLLFNHADELGLGLFFSFDMAPGYFTDPSQYASFLQAYLPRPSYYKYNSKPLVSTFGGESVPDSSWASFKATVGDVLVVPGFYQATPSPDFFSPLPSLDGLLNWNSWPTAPEGQVEVSTADDQTYLSAAHSASKLFLMGISPLQYKHMDGNNNWYRRGESNLEVRLAQALALQPDMLELQTWNDAGESHYVGNIWPEPVSGAPAIGAYTDGYDHTGYKNILAPFVAAWKRGDTTTAGMVPTNGLPVQGTFWHHTLLVGADCSADGMGKPAGVENAEDVVSGVVLVAAGETELVAVVKSGDVEMGKVSLKEGYNAFKVGGLVPGKVSVEVWRASTMVGGGYGGIEVANQGALCNYNFQVVGFPS</sequence>
<dbReference type="GO" id="GO:0051118">
    <property type="term" value="F:glucan endo-1,3-alpha-glucosidase activity"/>
    <property type="evidence" value="ECO:0007669"/>
    <property type="project" value="InterPro"/>
</dbReference>
<proteinExistence type="predicted"/>
<accession>A0A6A6WQ32</accession>
<reference evidence="2" key="1">
    <citation type="journal article" date="2020" name="Stud. Mycol.">
        <title>101 Dothideomycetes genomes: a test case for predicting lifestyles and emergence of pathogens.</title>
        <authorList>
            <person name="Haridas S."/>
            <person name="Albert R."/>
            <person name="Binder M."/>
            <person name="Bloem J."/>
            <person name="Labutti K."/>
            <person name="Salamov A."/>
            <person name="Andreopoulos B."/>
            <person name="Baker S."/>
            <person name="Barry K."/>
            <person name="Bills G."/>
            <person name="Bluhm B."/>
            <person name="Cannon C."/>
            <person name="Castanera R."/>
            <person name="Culley D."/>
            <person name="Daum C."/>
            <person name="Ezra D."/>
            <person name="Gonzalez J."/>
            <person name="Henrissat B."/>
            <person name="Kuo A."/>
            <person name="Liang C."/>
            <person name="Lipzen A."/>
            <person name="Lutzoni F."/>
            <person name="Magnuson J."/>
            <person name="Mondo S."/>
            <person name="Nolan M."/>
            <person name="Ohm R."/>
            <person name="Pangilinan J."/>
            <person name="Park H.-J."/>
            <person name="Ramirez L."/>
            <person name="Alfaro M."/>
            <person name="Sun H."/>
            <person name="Tritt A."/>
            <person name="Yoshinaga Y."/>
            <person name="Zwiers L.-H."/>
            <person name="Turgeon B."/>
            <person name="Goodwin S."/>
            <person name="Spatafora J."/>
            <person name="Crous P."/>
            <person name="Grigoriev I."/>
        </authorList>
    </citation>
    <scope>NUCLEOTIDE SEQUENCE</scope>
    <source>
        <strain evidence="2">CBS 109.77</strain>
    </source>
</reference>
<dbReference type="CDD" id="cd11577">
    <property type="entry name" value="GH71"/>
    <property type="match status" value="1"/>
</dbReference>
<gene>
    <name evidence="2" type="ORF">K505DRAFT_319132</name>
</gene>
<evidence type="ECO:0000256" key="1">
    <source>
        <dbReference type="SAM" id="SignalP"/>
    </source>
</evidence>
<dbReference type="Pfam" id="PF03659">
    <property type="entry name" value="Glyco_hydro_71"/>
    <property type="match status" value="1"/>
</dbReference>
<dbReference type="Gene3D" id="3.20.20.80">
    <property type="entry name" value="Glycosidases"/>
    <property type="match status" value="1"/>
</dbReference>